<protein>
    <recommendedName>
        <fullName evidence="4">Peptidase inhibitor family I36 protein</fullName>
    </recommendedName>
</protein>
<evidence type="ECO:0008006" key="4">
    <source>
        <dbReference type="Google" id="ProtNLM"/>
    </source>
</evidence>
<dbReference type="KEGG" id="scad:DN051_01550"/>
<reference evidence="2 3" key="1">
    <citation type="journal article" date="2019" name="Int. J. Syst. Evol. Microbiol.">
        <title>Streptomyces cadmiisoli sp. nov., a novel actinomycete isolated from cadmium-contaminated soil.</title>
        <authorList>
            <person name="Li K."/>
            <person name="Tang X."/>
            <person name="Zhao J."/>
            <person name="Guo Y."/>
            <person name="Tang Y."/>
            <person name="Gao J."/>
        </authorList>
    </citation>
    <scope>NUCLEOTIDE SEQUENCE [LARGE SCALE GENOMIC DNA]</scope>
    <source>
        <strain evidence="2 3">ZFG47</strain>
    </source>
</reference>
<dbReference type="RefSeq" id="WP_112437689.1">
    <property type="nucleotide sequence ID" value="NZ_CBDRHE010000057.1"/>
</dbReference>
<gene>
    <name evidence="2" type="ORF">DN051_01550</name>
</gene>
<feature type="chain" id="PRO_5039224765" description="Peptidase inhibitor family I36 protein" evidence="1">
    <location>
        <begin position="30"/>
        <end position="194"/>
    </location>
</feature>
<organism evidence="2 3">
    <name type="scientific">Streptomyces cadmiisoli</name>
    <dbReference type="NCBI Taxonomy" id="2184053"/>
    <lineage>
        <taxon>Bacteria</taxon>
        <taxon>Bacillati</taxon>
        <taxon>Actinomycetota</taxon>
        <taxon>Actinomycetes</taxon>
        <taxon>Kitasatosporales</taxon>
        <taxon>Streptomycetaceae</taxon>
        <taxon>Streptomyces</taxon>
        <taxon>Streptomyces aurantiacus group</taxon>
    </lineage>
</organism>
<evidence type="ECO:0000313" key="3">
    <source>
        <dbReference type="Proteomes" id="UP000249616"/>
    </source>
</evidence>
<feature type="signal peptide" evidence="1">
    <location>
        <begin position="1"/>
        <end position="29"/>
    </location>
</feature>
<keyword evidence="1" id="KW-0732">Signal</keyword>
<name>A0A2Z4IRW9_9ACTN</name>
<dbReference type="EMBL" id="CP030073">
    <property type="protein sequence ID" value="AWW35514.1"/>
    <property type="molecule type" value="Genomic_DNA"/>
</dbReference>
<accession>A0A2Z4IRW9</accession>
<evidence type="ECO:0000256" key="1">
    <source>
        <dbReference type="SAM" id="SignalP"/>
    </source>
</evidence>
<sequence length="194" mass="21291">MKFRSRITKPVSAVLCVMALAVGAGTAAAAATDRTAQSAESKYAAQAKAVGLSSRQAAQLQDRVDAQLADIKVPAEQVAYNEIRAKDGSAIITVSVPGVANTSCTYEYLCLWTGPNWTDSKVSFYQCRDYDLNDYSFNNDTLTSYKNNQTTGTVARFYNWEGRKVYKFGSTAYHTEDSLSNTPWDNMIDIVDVC</sequence>
<proteinExistence type="predicted"/>
<evidence type="ECO:0000313" key="2">
    <source>
        <dbReference type="EMBL" id="AWW35514.1"/>
    </source>
</evidence>
<dbReference type="AlphaFoldDB" id="A0A2Z4IRW9"/>
<keyword evidence="3" id="KW-1185">Reference proteome</keyword>
<dbReference type="Proteomes" id="UP000249616">
    <property type="component" value="Chromosome"/>
</dbReference>